<accession>A0A0L8GLM0</accession>
<feature type="transmembrane region" description="Helical" evidence="1">
    <location>
        <begin position="31"/>
        <end position="53"/>
    </location>
</feature>
<name>A0A0L8GLM0_OCTBM</name>
<evidence type="ECO:0000313" key="2">
    <source>
        <dbReference type="EMBL" id="KOF77911.1"/>
    </source>
</evidence>
<protein>
    <submittedName>
        <fullName evidence="2">Uncharacterized protein</fullName>
    </submittedName>
</protein>
<gene>
    <name evidence="2" type="ORF">OCBIM_22031526mg</name>
</gene>
<reference evidence="2" key="1">
    <citation type="submission" date="2015-07" db="EMBL/GenBank/DDBJ databases">
        <title>MeaNS - Measles Nucleotide Surveillance Program.</title>
        <authorList>
            <person name="Tran T."/>
            <person name="Druce J."/>
        </authorList>
    </citation>
    <scope>NUCLEOTIDE SEQUENCE</scope>
    <source>
        <strain evidence="2">UCB-OBI-ISO-001</strain>
        <tissue evidence="2">Gonad</tissue>
    </source>
</reference>
<dbReference type="EMBL" id="KQ421265">
    <property type="protein sequence ID" value="KOF77911.1"/>
    <property type="molecule type" value="Genomic_DNA"/>
</dbReference>
<organism evidence="2">
    <name type="scientific">Octopus bimaculoides</name>
    <name type="common">California two-spotted octopus</name>
    <dbReference type="NCBI Taxonomy" id="37653"/>
    <lineage>
        <taxon>Eukaryota</taxon>
        <taxon>Metazoa</taxon>
        <taxon>Spiralia</taxon>
        <taxon>Lophotrochozoa</taxon>
        <taxon>Mollusca</taxon>
        <taxon>Cephalopoda</taxon>
        <taxon>Coleoidea</taxon>
        <taxon>Octopodiformes</taxon>
        <taxon>Octopoda</taxon>
        <taxon>Incirrata</taxon>
        <taxon>Octopodidae</taxon>
        <taxon>Octopus</taxon>
    </lineage>
</organism>
<evidence type="ECO:0000256" key="1">
    <source>
        <dbReference type="SAM" id="Phobius"/>
    </source>
</evidence>
<keyword evidence="1" id="KW-0472">Membrane</keyword>
<keyword evidence="1" id="KW-1133">Transmembrane helix</keyword>
<sequence>MKLVHICLVNDEIKLLNFEKIIKCRDQANKLYYIPMLVNIFHILFPCLTSLLFE</sequence>
<keyword evidence="1" id="KW-0812">Transmembrane</keyword>
<dbReference type="AlphaFoldDB" id="A0A0L8GLM0"/>
<proteinExistence type="predicted"/>